<proteinExistence type="predicted"/>
<evidence type="ECO:0000313" key="1">
    <source>
        <dbReference type="EMBL" id="KAJ4704292.1"/>
    </source>
</evidence>
<keyword evidence="1" id="KW-0223">Dioxygenase</keyword>
<dbReference type="Proteomes" id="UP001164539">
    <property type="component" value="Chromosome 12"/>
</dbReference>
<organism evidence="1 2">
    <name type="scientific">Melia azedarach</name>
    <name type="common">Chinaberry tree</name>
    <dbReference type="NCBI Taxonomy" id="155640"/>
    <lineage>
        <taxon>Eukaryota</taxon>
        <taxon>Viridiplantae</taxon>
        <taxon>Streptophyta</taxon>
        <taxon>Embryophyta</taxon>
        <taxon>Tracheophyta</taxon>
        <taxon>Spermatophyta</taxon>
        <taxon>Magnoliopsida</taxon>
        <taxon>eudicotyledons</taxon>
        <taxon>Gunneridae</taxon>
        <taxon>Pentapetalae</taxon>
        <taxon>rosids</taxon>
        <taxon>malvids</taxon>
        <taxon>Sapindales</taxon>
        <taxon>Meliaceae</taxon>
        <taxon>Melia</taxon>
    </lineage>
</organism>
<sequence>MNCGKHGLKNSSRLSGNTSNHFHSQQPRDDGPSGSVFYKDEAKFAANRGQMRKQKQHNEHQSASAYFQEHGYHEEFPPLAEGQANKRKMMIDLGPEQKAENIVSSKPEDLPISNYGSQPDDSSPSTPLKNKGMPPACAISSQSSQSDCNHGAGTKKFNSSGGWPNIEPFDICLSRRRHYIEQNVEMTRGGVLRPGMVLLKYYLSIREQIKIVRTCQELGKGPGGFYQPGYNDGAKLRLHMMCLGLNWNPQTRKYEKVRSVDSCEPPGIPNEFILLVQRALSEAHSLIMEDSEVSNVEDILPAMSPDICIVNFYKTSGRLGLHKDRDESKDSLKKALPVVSFSIGDSADFLYGDNRDVEKAEKVLLESGDVLIFGGDSRHIFHGVSSIIPKSAPWALRDNTMLRPGRLNLTFRQY</sequence>
<reference evidence="1 2" key="1">
    <citation type="journal article" date="2023" name="Science">
        <title>Complex scaffold remodeling in plant triterpene biosynthesis.</title>
        <authorList>
            <person name="De La Pena R."/>
            <person name="Hodgson H."/>
            <person name="Liu J.C."/>
            <person name="Stephenson M.J."/>
            <person name="Martin A.C."/>
            <person name="Owen C."/>
            <person name="Harkess A."/>
            <person name="Leebens-Mack J."/>
            <person name="Jimenez L.E."/>
            <person name="Osbourn A."/>
            <person name="Sattely E.S."/>
        </authorList>
    </citation>
    <scope>NUCLEOTIDE SEQUENCE [LARGE SCALE GENOMIC DNA]</scope>
    <source>
        <strain evidence="2">cv. JPN11</strain>
        <tissue evidence="1">Leaf</tissue>
    </source>
</reference>
<name>A0ACC1X074_MELAZ</name>
<keyword evidence="1" id="KW-0560">Oxidoreductase</keyword>
<dbReference type="EMBL" id="CM051405">
    <property type="protein sequence ID" value="KAJ4704292.1"/>
    <property type="molecule type" value="Genomic_DNA"/>
</dbReference>
<protein>
    <submittedName>
        <fullName evidence="1">Alpha-ketoglutarate-dependent dioxygenase AlkB</fullName>
    </submittedName>
</protein>
<comment type="caution">
    <text evidence="1">The sequence shown here is derived from an EMBL/GenBank/DDBJ whole genome shotgun (WGS) entry which is preliminary data.</text>
</comment>
<evidence type="ECO:0000313" key="2">
    <source>
        <dbReference type="Proteomes" id="UP001164539"/>
    </source>
</evidence>
<gene>
    <name evidence="1" type="ORF">OWV82_021224</name>
</gene>
<keyword evidence="2" id="KW-1185">Reference proteome</keyword>
<accession>A0ACC1X074</accession>